<keyword evidence="2 7" id="KW-0349">Heme</keyword>
<dbReference type="InterPro" id="IPR050196">
    <property type="entry name" value="Cytochrome_P450_Monoox"/>
</dbReference>
<accession>A0AAD7GJD7</accession>
<dbReference type="Gene3D" id="1.10.630.10">
    <property type="entry name" value="Cytochrome P450"/>
    <property type="match status" value="2"/>
</dbReference>
<keyword evidence="3 7" id="KW-0479">Metal-binding</keyword>
<dbReference type="Pfam" id="PF00067">
    <property type="entry name" value="p450"/>
    <property type="match status" value="1"/>
</dbReference>
<protein>
    <submittedName>
        <fullName evidence="9">Cytochrome P450</fullName>
    </submittedName>
</protein>
<evidence type="ECO:0000313" key="10">
    <source>
        <dbReference type="Proteomes" id="UP001221757"/>
    </source>
</evidence>
<keyword evidence="10" id="KW-1185">Reference proteome</keyword>
<feature type="non-terminal residue" evidence="9">
    <location>
        <position position="1"/>
    </location>
</feature>
<evidence type="ECO:0000256" key="4">
    <source>
        <dbReference type="ARBA" id="ARBA00023002"/>
    </source>
</evidence>
<dbReference type="EMBL" id="JARKIE010000030">
    <property type="protein sequence ID" value="KAJ7697478.1"/>
    <property type="molecule type" value="Genomic_DNA"/>
</dbReference>
<dbReference type="InterPro" id="IPR001128">
    <property type="entry name" value="Cyt_P450"/>
</dbReference>
<dbReference type="InterPro" id="IPR036396">
    <property type="entry name" value="Cyt_P450_sf"/>
</dbReference>
<evidence type="ECO:0000256" key="5">
    <source>
        <dbReference type="ARBA" id="ARBA00023004"/>
    </source>
</evidence>
<dbReference type="GO" id="GO:0020037">
    <property type="term" value="F:heme binding"/>
    <property type="evidence" value="ECO:0007669"/>
    <property type="project" value="InterPro"/>
</dbReference>
<dbReference type="InterPro" id="IPR002401">
    <property type="entry name" value="Cyt_P450_E_grp-I"/>
</dbReference>
<name>A0AAD7GJD7_MYCRO</name>
<organism evidence="9 10">
    <name type="scientific">Mycena rosella</name>
    <name type="common">Pink bonnet</name>
    <name type="synonym">Agaricus rosellus</name>
    <dbReference type="NCBI Taxonomy" id="1033263"/>
    <lineage>
        <taxon>Eukaryota</taxon>
        <taxon>Fungi</taxon>
        <taxon>Dikarya</taxon>
        <taxon>Basidiomycota</taxon>
        <taxon>Agaricomycotina</taxon>
        <taxon>Agaricomycetes</taxon>
        <taxon>Agaricomycetidae</taxon>
        <taxon>Agaricales</taxon>
        <taxon>Marasmiineae</taxon>
        <taxon>Mycenaceae</taxon>
        <taxon>Mycena</taxon>
    </lineage>
</organism>
<dbReference type="PANTHER" id="PTHR24291:SF50">
    <property type="entry name" value="BIFUNCTIONAL ALBAFLAVENONE MONOOXYGENASE_TERPENE SYNTHASE"/>
    <property type="match status" value="1"/>
</dbReference>
<comment type="cofactor">
    <cofactor evidence="7">
        <name>heme</name>
        <dbReference type="ChEBI" id="CHEBI:30413"/>
    </cofactor>
</comment>
<gene>
    <name evidence="9" type="ORF">B0H17DRAFT_1177682</name>
</gene>
<evidence type="ECO:0000256" key="3">
    <source>
        <dbReference type="ARBA" id="ARBA00022723"/>
    </source>
</evidence>
<sequence>MPEHSVSSRPSGGLLGWTGVGSGADRLWVKLAIWPWSSKKWYAACGTSSPTILTPKYIGNTFTLLFAGHESTACGLAATLGFLAIRQGEEQTAYEEILKLSGDVPSWSLHPVGGSISHLGDDGGRHGQIIFARPAEKNIVFKKGALMIIDMIAVQHNPHFFPKPEEYRPSRWCGAAETDVLMFGLGPRACFGRKFSHAEAMSPR</sequence>
<evidence type="ECO:0000256" key="1">
    <source>
        <dbReference type="ARBA" id="ARBA00010617"/>
    </source>
</evidence>
<dbReference type="AlphaFoldDB" id="A0AAD7GJD7"/>
<dbReference type="PRINTS" id="PR00463">
    <property type="entry name" value="EP450I"/>
</dbReference>
<comment type="similarity">
    <text evidence="1 8">Belongs to the cytochrome P450 family.</text>
</comment>
<keyword evidence="6 8" id="KW-0503">Monooxygenase</keyword>
<dbReference type="InterPro" id="IPR017972">
    <property type="entry name" value="Cyt_P450_CS"/>
</dbReference>
<comment type="caution">
    <text evidence="9">The sequence shown here is derived from an EMBL/GenBank/DDBJ whole genome shotgun (WGS) entry which is preliminary data.</text>
</comment>
<dbReference type="SUPFAM" id="SSF48264">
    <property type="entry name" value="Cytochrome P450"/>
    <property type="match status" value="1"/>
</dbReference>
<evidence type="ECO:0000256" key="2">
    <source>
        <dbReference type="ARBA" id="ARBA00022617"/>
    </source>
</evidence>
<feature type="binding site" description="axial binding residue" evidence="7">
    <location>
        <position position="190"/>
    </location>
    <ligand>
        <name>heme</name>
        <dbReference type="ChEBI" id="CHEBI:30413"/>
    </ligand>
    <ligandPart>
        <name>Fe</name>
        <dbReference type="ChEBI" id="CHEBI:18248"/>
    </ligandPart>
</feature>
<keyword evidence="5 7" id="KW-0408">Iron</keyword>
<evidence type="ECO:0000256" key="8">
    <source>
        <dbReference type="RuleBase" id="RU000461"/>
    </source>
</evidence>
<evidence type="ECO:0000256" key="7">
    <source>
        <dbReference type="PIRSR" id="PIRSR602401-1"/>
    </source>
</evidence>
<dbReference type="GO" id="GO:0016705">
    <property type="term" value="F:oxidoreductase activity, acting on paired donors, with incorporation or reduction of molecular oxygen"/>
    <property type="evidence" value="ECO:0007669"/>
    <property type="project" value="InterPro"/>
</dbReference>
<evidence type="ECO:0000256" key="6">
    <source>
        <dbReference type="ARBA" id="ARBA00023033"/>
    </source>
</evidence>
<dbReference type="GO" id="GO:0004497">
    <property type="term" value="F:monooxygenase activity"/>
    <property type="evidence" value="ECO:0007669"/>
    <property type="project" value="UniProtKB-KW"/>
</dbReference>
<reference evidence="9" key="1">
    <citation type="submission" date="2023-03" db="EMBL/GenBank/DDBJ databases">
        <title>Massive genome expansion in bonnet fungi (Mycena s.s.) driven by repeated elements and novel gene families across ecological guilds.</title>
        <authorList>
            <consortium name="Lawrence Berkeley National Laboratory"/>
            <person name="Harder C.B."/>
            <person name="Miyauchi S."/>
            <person name="Viragh M."/>
            <person name="Kuo A."/>
            <person name="Thoen E."/>
            <person name="Andreopoulos B."/>
            <person name="Lu D."/>
            <person name="Skrede I."/>
            <person name="Drula E."/>
            <person name="Henrissat B."/>
            <person name="Morin E."/>
            <person name="Kohler A."/>
            <person name="Barry K."/>
            <person name="LaButti K."/>
            <person name="Morin E."/>
            <person name="Salamov A."/>
            <person name="Lipzen A."/>
            <person name="Mereny Z."/>
            <person name="Hegedus B."/>
            <person name="Baldrian P."/>
            <person name="Stursova M."/>
            <person name="Weitz H."/>
            <person name="Taylor A."/>
            <person name="Grigoriev I.V."/>
            <person name="Nagy L.G."/>
            <person name="Martin F."/>
            <person name="Kauserud H."/>
        </authorList>
    </citation>
    <scope>NUCLEOTIDE SEQUENCE</scope>
    <source>
        <strain evidence="9">CBHHK067</strain>
    </source>
</reference>
<proteinExistence type="inferred from homology"/>
<dbReference type="PROSITE" id="PS00086">
    <property type="entry name" value="CYTOCHROME_P450"/>
    <property type="match status" value="1"/>
</dbReference>
<evidence type="ECO:0000313" key="9">
    <source>
        <dbReference type="EMBL" id="KAJ7697478.1"/>
    </source>
</evidence>
<dbReference type="GO" id="GO:0005506">
    <property type="term" value="F:iron ion binding"/>
    <property type="evidence" value="ECO:0007669"/>
    <property type="project" value="InterPro"/>
</dbReference>
<dbReference type="PANTHER" id="PTHR24291">
    <property type="entry name" value="CYTOCHROME P450 FAMILY 4"/>
    <property type="match status" value="1"/>
</dbReference>
<dbReference type="Proteomes" id="UP001221757">
    <property type="component" value="Unassembled WGS sequence"/>
</dbReference>
<keyword evidence="4 8" id="KW-0560">Oxidoreductase</keyword>